<evidence type="ECO:0000256" key="1">
    <source>
        <dbReference type="SAM" id="MobiDB-lite"/>
    </source>
</evidence>
<reference evidence="3" key="1">
    <citation type="submission" date="2020-10" db="EMBL/GenBank/DDBJ databases">
        <authorList>
            <person name="Han B."/>
            <person name="Lu T."/>
            <person name="Zhao Q."/>
            <person name="Huang X."/>
            <person name="Zhao Y."/>
        </authorList>
    </citation>
    <scope>NUCLEOTIDE SEQUENCE</scope>
</reference>
<feature type="chain" id="PRO_5032589322" description="Secreted protein" evidence="2">
    <location>
        <begin position="24"/>
        <end position="84"/>
    </location>
</feature>
<feature type="region of interest" description="Disordered" evidence="1">
    <location>
        <begin position="61"/>
        <end position="84"/>
    </location>
</feature>
<comment type="caution">
    <text evidence="3">The sequence shown here is derived from an EMBL/GenBank/DDBJ whole genome shotgun (WGS) entry which is preliminary data.</text>
</comment>
<sequence length="84" mass="9080">MVCLPHLFLVLVLHHLCLRPVYADVPSLNSSPDNAYTGGSFVGIESPEETLSRIAHGRVRGHENAATTSGGGNYSPPIDEFPFF</sequence>
<dbReference type="EMBL" id="CAJGYO010000009">
    <property type="protein sequence ID" value="CAD6254433.1"/>
    <property type="molecule type" value="Genomic_DNA"/>
</dbReference>
<accession>A0A811QEI3</accession>
<organism evidence="3 4">
    <name type="scientific">Miscanthus lutarioriparius</name>
    <dbReference type="NCBI Taxonomy" id="422564"/>
    <lineage>
        <taxon>Eukaryota</taxon>
        <taxon>Viridiplantae</taxon>
        <taxon>Streptophyta</taxon>
        <taxon>Embryophyta</taxon>
        <taxon>Tracheophyta</taxon>
        <taxon>Spermatophyta</taxon>
        <taxon>Magnoliopsida</taxon>
        <taxon>Liliopsida</taxon>
        <taxon>Poales</taxon>
        <taxon>Poaceae</taxon>
        <taxon>PACMAD clade</taxon>
        <taxon>Panicoideae</taxon>
        <taxon>Andropogonodae</taxon>
        <taxon>Andropogoneae</taxon>
        <taxon>Saccharinae</taxon>
        <taxon>Miscanthus</taxon>
    </lineage>
</organism>
<evidence type="ECO:0000313" key="3">
    <source>
        <dbReference type="EMBL" id="CAD6254433.1"/>
    </source>
</evidence>
<name>A0A811QEI3_9POAL</name>
<evidence type="ECO:0000256" key="2">
    <source>
        <dbReference type="SAM" id="SignalP"/>
    </source>
</evidence>
<keyword evidence="4" id="KW-1185">Reference proteome</keyword>
<feature type="signal peptide" evidence="2">
    <location>
        <begin position="1"/>
        <end position="23"/>
    </location>
</feature>
<proteinExistence type="predicted"/>
<dbReference type="AlphaFoldDB" id="A0A811QEI3"/>
<gene>
    <name evidence="3" type="ORF">NCGR_LOCUS38037</name>
</gene>
<keyword evidence="2" id="KW-0732">Signal</keyword>
<protein>
    <recommendedName>
        <fullName evidence="5">Secreted protein</fullName>
    </recommendedName>
</protein>
<evidence type="ECO:0000313" key="4">
    <source>
        <dbReference type="Proteomes" id="UP000604825"/>
    </source>
</evidence>
<evidence type="ECO:0008006" key="5">
    <source>
        <dbReference type="Google" id="ProtNLM"/>
    </source>
</evidence>
<dbReference type="OrthoDB" id="632423at2759"/>
<dbReference type="Proteomes" id="UP000604825">
    <property type="component" value="Unassembled WGS sequence"/>
</dbReference>